<name>A0ABN1GFS1_9ACTN</name>
<accession>A0ABN1GFS1</accession>
<organism evidence="2 3">
    <name type="scientific">Sporichthya brevicatena</name>
    <dbReference type="NCBI Taxonomy" id="171442"/>
    <lineage>
        <taxon>Bacteria</taxon>
        <taxon>Bacillati</taxon>
        <taxon>Actinomycetota</taxon>
        <taxon>Actinomycetes</taxon>
        <taxon>Sporichthyales</taxon>
        <taxon>Sporichthyaceae</taxon>
        <taxon>Sporichthya</taxon>
    </lineage>
</organism>
<comment type="caution">
    <text evidence="2">The sequence shown here is derived from an EMBL/GenBank/DDBJ whole genome shotgun (WGS) entry which is preliminary data.</text>
</comment>
<evidence type="ECO:0000313" key="2">
    <source>
        <dbReference type="EMBL" id="GAA0610621.1"/>
    </source>
</evidence>
<dbReference type="Proteomes" id="UP001500957">
    <property type="component" value="Unassembled WGS sequence"/>
</dbReference>
<dbReference type="EMBL" id="BAAAHE010000008">
    <property type="protein sequence ID" value="GAA0610621.1"/>
    <property type="molecule type" value="Genomic_DNA"/>
</dbReference>
<evidence type="ECO:0000313" key="3">
    <source>
        <dbReference type="Proteomes" id="UP001500957"/>
    </source>
</evidence>
<feature type="signal peptide" evidence="1">
    <location>
        <begin position="1"/>
        <end position="20"/>
    </location>
</feature>
<sequence>MSARVLVAYAASAGFTARHAADVASEIAEVGGLEVDVKPITYVASIEPYVAVYLGWSSQSGAGQRAVARFLERNAPHLADRRIWVVQRKAPGEGSARGGLRLSRLLVRNGVAAEAFAGTGTHRRSEVLPTIAPAVPGPSPAGDEVIAHTRPISA</sequence>
<feature type="chain" id="PRO_5047237916" description="Flavodoxin-like domain-containing protein" evidence="1">
    <location>
        <begin position="21"/>
        <end position="154"/>
    </location>
</feature>
<keyword evidence="1" id="KW-0732">Signal</keyword>
<keyword evidence="3" id="KW-1185">Reference proteome</keyword>
<gene>
    <name evidence="2" type="ORF">GCM10009547_10820</name>
</gene>
<evidence type="ECO:0008006" key="4">
    <source>
        <dbReference type="Google" id="ProtNLM"/>
    </source>
</evidence>
<evidence type="ECO:0000256" key="1">
    <source>
        <dbReference type="SAM" id="SignalP"/>
    </source>
</evidence>
<dbReference type="RefSeq" id="WP_344602427.1">
    <property type="nucleotide sequence ID" value="NZ_BAAAHE010000008.1"/>
</dbReference>
<proteinExistence type="predicted"/>
<reference evidence="2 3" key="1">
    <citation type="journal article" date="2019" name="Int. J. Syst. Evol. Microbiol.">
        <title>The Global Catalogue of Microorganisms (GCM) 10K type strain sequencing project: providing services to taxonomists for standard genome sequencing and annotation.</title>
        <authorList>
            <consortium name="The Broad Institute Genomics Platform"/>
            <consortium name="The Broad Institute Genome Sequencing Center for Infectious Disease"/>
            <person name="Wu L."/>
            <person name="Ma J."/>
        </authorList>
    </citation>
    <scope>NUCLEOTIDE SEQUENCE [LARGE SCALE GENOMIC DNA]</scope>
    <source>
        <strain evidence="2 3">JCM 10671</strain>
    </source>
</reference>
<protein>
    <recommendedName>
        <fullName evidence="4">Flavodoxin-like domain-containing protein</fullName>
    </recommendedName>
</protein>